<dbReference type="EMBL" id="OA884613">
    <property type="protein sequence ID" value="CAD7281039.1"/>
    <property type="molecule type" value="Genomic_DNA"/>
</dbReference>
<evidence type="ECO:0000313" key="1">
    <source>
        <dbReference type="EMBL" id="CAD7281039.1"/>
    </source>
</evidence>
<dbReference type="AlphaFoldDB" id="A0A7R9BTL3"/>
<sequence length="232" mass="25750">MSSSVPCMTSTGALTFGARMSLGNGFTCFFTQFDSCILQQFIGGFQDDSCDIYASCEFHSCNCSNTVSKEDDAVWRQVEFRQQELIGGVVVGVHALLTRRASTFAETRVVFNTDCAKYTEEVQCVTKVARVAMGIQNGEWSILRLSYVSNSHSILGFRSQYFETLDLLLGIVGQLNVTPQIPLSLMHFLTIDDQHGGILDLDFQNIEDIKSKKPIEGHSIPFDIQPLNEPVP</sequence>
<keyword evidence="2" id="KW-1185">Reference proteome</keyword>
<protein>
    <submittedName>
        <fullName evidence="1">Uncharacterized protein</fullName>
    </submittedName>
</protein>
<proteinExistence type="predicted"/>
<reference evidence="1" key="1">
    <citation type="submission" date="2020-11" db="EMBL/GenBank/DDBJ databases">
        <authorList>
            <person name="Tran Van P."/>
        </authorList>
    </citation>
    <scope>NUCLEOTIDE SEQUENCE</scope>
</reference>
<evidence type="ECO:0000313" key="2">
    <source>
        <dbReference type="Proteomes" id="UP000678499"/>
    </source>
</evidence>
<name>A0A7R9BTL3_9CRUS</name>
<dbReference type="EMBL" id="CAJPEX010002576">
    <property type="protein sequence ID" value="CAG0921191.1"/>
    <property type="molecule type" value="Genomic_DNA"/>
</dbReference>
<organism evidence="1">
    <name type="scientific">Notodromas monacha</name>
    <dbReference type="NCBI Taxonomy" id="399045"/>
    <lineage>
        <taxon>Eukaryota</taxon>
        <taxon>Metazoa</taxon>
        <taxon>Ecdysozoa</taxon>
        <taxon>Arthropoda</taxon>
        <taxon>Crustacea</taxon>
        <taxon>Oligostraca</taxon>
        <taxon>Ostracoda</taxon>
        <taxon>Podocopa</taxon>
        <taxon>Podocopida</taxon>
        <taxon>Cypridocopina</taxon>
        <taxon>Cypridoidea</taxon>
        <taxon>Cyprididae</taxon>
        <taxon>Notodromas</taxon>
    </lineage>
</organism>
<gene>
    <name evidence="1" type="ORF">NMOB1V02_LOCUS8693</name>
</gene>
<accession>A0A7R9BTL3</accession>
<dbReference type="Proteomes" id="UP000678499">
    <property type="component" value="Unassembled WGS sequence"/>
</dbReference>